<comment type="caution">
    <text evidence="1">The sequence shown here is derived from an EMBL/GenBank/DDBJ whole genome shotgun (WGS) entry which is preliminary data.</text>
</comment>
<organism evidence="1 2">
    <name type="scientific">Brevundimonas bullata</name>
    <dbReference type="NCBI Taxonomy" id="13160"/>
    <lineage>
        <taxon>Bacteria</taxon>
        <taxon>Pseudomonadati</taxon>
        <taxon>Pseudomonadota</taxon>
        <taxon>Alphaproteobacteria</taxon>
        <taxon>Caulobacterales</taxon>
        <taxon>Caulobacteraceae</taxon>
        <taxon>Brevundimonas</taxon>
    </lineage>
</organism>
<gene>
    <name evidence="1" type="ORF">HNP32_003362</name>
</gene>
<evidence type="ECO:0000313" key="1">
    <source>
        <dbReference type="EMBL" id="MBB4799604.1"/>
    </source>
</evidence>
<accession>A0A7W7IS91</accession>
<reference evidence="1 2" key="1">
    <citation type="submission" date="2020-08" db="EMBL/GenBank/DDBJ databases">
        <title>Functional genomics of gut bacteria from endangered species of beetles.</title>
        <authorList>
            <person name="Carlos-Shanley C."/>
        </authorList>
    </citation>
    <scope>NUCLEOTIDE SEQUENCE [LARGE SCALE GENOMIC DNA]</scope>
    <source>
        <strain evidence="1 2">S00123</strain>
    </source>
</reference>
<dbReference type="AlphaFoldDB" id="A0A7W7IS91"/>
<sequence>MRAAFRLMASSRKDIAPLPGRNLRLGMAYQI</sequence>
<evidence type="ECO:0000313" key="2">
    <source>
        <dbReference type="Proteomes" id="UP000539957"/>
    </source>
</evidence>
<dbReference type="EMBL" id="JACHKY010000006">
    <property type="protein sequence ID" value="MBB4799604.1"/>
    <property type="molecule type" value="Genomic_DNA"/>
</dbReference>
<protein>
    <submittedName>
        <fullName evidence="1">Uncharacterized protein</fullName>
    </submittedName>
</protein>
<keyword evidence="2" id="KW-1185">Reference proteome</keyword>
<name>A0A7W7IS91_9CAUL</name>
<dbReference type="Proteomes" id="UP000539957">
    <property type="component" value="Unassembled WGS sequence"/>
</dbReference>
<proteinExistence type="predicted"/>